<evidence type="ECO:0000313" key="4">
    <source>
        <dbReference type="Proteomes" id="UP000515734"/>
    </source>
</evidence>
<protein>
    <submittedName>
        <fullName evidence="3">2-hydroxy-3-carboxy-6-oxo-7-methylocta-2,4-dienoa te decarboxylase</fullName>
    </submittedName>
</protein>
<evidence type="ECO:0000313" key="3">
    <source>
        <dbReference type="EMBL" id="BCI53552.1"/>
    </source>
</evidence>
<dbReference type="InterPro" id="IPR032465">
    <property type="entry name" value="ACMSD"/>
</dbReference>
<reference evidence="3 4" key="1">
    <citation type="submission" date="2020-07" db="EMBL/GenBank/DDBJ databases">
        <title>Complete genome sequence of Mycolicibacterium litorale like strain isolated from cardiac implantable electronic device infection.</title>
        <authorList>
            <person name="Fukano H."/>
            <person name="Miyama H."/>
            <person name="Hoshino Y."/>
        </authorList>
    </citation>
    <scope>NUCLEOTIDE SEQUENCE [LARGE SCALE GENOMIC DNA]</scope>
    <source>
        <strain evidence="3 4">NIIDNTM18</strain>
    </source>
</reference>
<dbReference type="PANTHER" id="PTHR21240">
    <property type="entry name" value="2-AMINO-3-CARBOXYLMUCONATE-6-SEMIALDEHYDE DECARBOXYLASE"/>
    <property type="match status" value="1"/>
</dbReference>
<dbReference type="EMBL" id="AP023287">
    <property type="protein sequence ID" value="BCI53552.1"/>
    <property type="molecule type" value="Genomic_DNA"/>
</dbReference>
<gene>
    <name evidence="3" type="ORF">NIIDNTM18_28300</name>
</gene>
<evidence type="ECO:0000259" key="2">
    <source>
        <dbReference type="Pfam" id="PF04909"/>
    </source>
</evidence>
<organism evidence="3 4">
    <name type="scientific">Mycolicibacterium litorale</name>
    <dbReference type="NCBI Taxonomy" id="758802"/>
    <lineage>
        <taxon>Bacteria</taxon>
        <taxon>Bacillati</taxon>
        <taxon>Actinomycetota</taxon>
        <taxon>Actinomycetes</taxon>
        <taxon>Mycobacteriales</taxon>
        <taxon>Mycobacteriaceae</taxon>
        <taxon>Mycolicibacterium</taxon>
    </lineage>
</organism>
<dbReference type="GO" id="GO:0005737">
    <property type="term" value="C:cytoplasm"/>
    <property type="evidence" value="ECO:0007669"/>
    <property type="project" value="TreeGrafter"/>
</dbReference>
<keyword evidence="1" id="KW-0456">Lyase</keyword>
<dbReference type="SUPFAM" id="SSF51556">
    <property type="entry name" value="Metallo-dependent hydrolases"/>
    <property type="match status" value="1"/>
</dbReference>
<dbReference type="PANTHER" id="PTHR21240:SF28">
    <property type="entry name" value="ISO-OROTATE DECARBOXYLASE (EUROFUNG)"/>
    <property type="match status" value="1"/>
</dbReference>
<dbReference type="AlphaFoldDB" id="A0A6S6P5Z4"/>
<dbReference type="InterPro" id="IPR032466">
    <property type="entry name" value="Metal_Hydrolase"/>
</dbReference>
<dbReference type="GO" id="GO:0016831">
    <property type="term" value="F:carboxy-lyase activity"/>
    <property type="evidence" value="ECO:0007669"/>
    <property type="project" value="InterPro"/>
</dbReference>
<dbReference type="RefSeq" id="WP_185291581.1">
    <property type="nucleotide sequence ID" value="NZ_AP023287.1"/>
</dbReference>
<accession>A0A6S6P5Z4</accession>
<dbReference type="Pfam" id="PF04909">
    <property type="entry name" value="Amidohydro_2"/>
    <property type="match status" value="1"/>
</dbReference>
<name>A0A6S6P5Z4_9MYCO</name>
<proteinExistence type="predicted"/>
<dbReference type="GO" id="GO:0016787">
    <property type="term" value="F:hydrolase activity"/>
    <property type="evidence" value="ECO:0007669"/>
    <property type="project" value="InterPro"/>
</dbReference>
<dbReference type="Proteomes" id="UP000515734">
    <property type="component" value="Chromosome"/>
</dbReference>
<evidence type="ECO:0000256" key="1">
    <source>
        <dbReference type="ARBA" id="ARBA00023239"/>
    </source>
</evidence>
<dbReference type="GO" id="GO:0019748">
    <property type="term" value="P:secondary metabolic process"/>
    <property type="evidence" value="ECO:0007669"/>
    <property type="project" value="TreeGrafter"/>
</dbReference>
<sequence length="328" mass="35114">MTAPSPLAPGHIDIHAHLLPEDCYEIPAADGTRRLAERTDDELYLGDFPIAVTRDQISGVPRILADMHAEDIAVRVVSAPPYAFAVTAEPDAAAEYARRVNEGLMRMCEGAPDRLIPLGVLPLQDRGATAAEVKQLVADGVRGVSVPPVVGSLTLGDPELHHVLDSCAAAGLAVLVHPTQQPRPGFNHHYLQNLIGNPVESATAIASILLGGTFERAPALRIAFVHGAGVAPALLGRWDHGWRMRGDVSADSDTPPSELFRAHVYADSLAHSVEAGTLLCSTVHPDRITLGSDYPFDMADPHPVRSAEALGLDREVLRGNALRWLDWS</sequence>
<dbReference type="Gene3D" id="3.20.20.140">
    <property type="entry name" value="Metal-dependent hydrolases"/>
    <property type="match status" value="1"/>
</dbReference>
<dbReference type="InterPro" id="IPR006680">
    <property type="entry name" value="Amidohydro-rel"/>
</dbReference>
<feature type="domain" description="Amidohydrolase-related" evidence="2">
    <location>
        <begin position="12"/>
        <end position="326"/>
    </location>
</feature>